<feature type="compositionally biased region" description="Basic and acidic residues" evidence="7">
    <location>
        <begin position="240"/>
        <end position="253"/>
    </location>
</feature>
<reference evidence="9 10" key="1">
    <citation type="submission" date="2024-11" db="EMBL/GenBank/DDBJ databases">
        <title>Adaptive evolution of stress response genes in parasites aligns with host niche diversity.</title>
        <authorList>
            <person name="Hahn C."/>
            <person name="Resl P."/>
        </authorList>
    </citation>
    <scope>NUCLEOTIDE SEQUENCE [LARGE SCALE GENOMIC DNA]</scope>
    <source>
        <strain evidence="9">EGGRZ-B1_66</strain>
        <tissue evidence="9">Body</tissue>
    </source>
</reference>
<dbReference type="InterPro" id="IPR050848">
    <property type="entry name" value="Homeobox_TF"/>
</dbReference>
<dbReference type="Proteomes" id="UP001626550">
    <property type="component" value="Unassembled WGS sequence"/>
</dbReference>
<gene>
    <name evidence="9" type="primary">BARHL2_2</name>
    <name evidence="9" type="ORF">Ciccas_013126</name>
</gene>
<feature type="compositionally biased region" description="Polar residues" evidence="7">
    <location>
        <begin position="222"/>
        <end position="238"/>
    </location>
</feature>
<evidence type="ECO:0000313" key="10">
    <source>
        <dbReference type="Proteomes" id="UP001626550"/>
    </source>
</evidence>
<dbReference type="SMART" id="SM00389">
    <property type="entry name" value="HOX"/>
    <property type="match status" value="1"/>
</dbReference>
<comment type="caution">
    <text evidence="9">The sequence shown here is derived from an EMBL/GenBank/DDBJ whole genome shotgun (WGS) entry which is preliminary data.</text>
</comment>
<proteinExistence type="predicted"/>
<evidence type="ECO:0000256" key="7">
    <source>
        <dbReference type="SAM" id="MobiDB-lite"/>
    </source>
</evidence>
<dbReference type="InterPro" id="IPR017970">
    <property type="entry name" value="Homeobox_CS"/>
</dbReference>
<dbReference type="Pfam" id="PF00046">
    <property type="entry name" value="Homeodomain"/>
    <property type="match status" value="1"/>
</dbReference>
<evidence type="ECO:0000256" key="6">
    <source>
        <dbReference type="RuleBase" id="RU000682"/>
    </source>
</evidence>
<dbReference type="SUPFAM" id="SSF46689">
    <property type="entry name" value="Homeodomain-like"/>
    <property type="match status" value="1"/>
</dbReference>
<protein>
    <submittedName>
        <fullName evidence="9">BarH-like 2 homeobox protein</fullName>
    </submittedName>
</protein>
<organism evidence="9 10">
    <name type="scientific">Cichlidogyrus casuarinus</name>
    <dbReference type="NCBI Taxonomy" id="1844966"/>
    <lineage>
        <taxon>Eukaryota</taxon>
        <taxon>Metazoa</taxon>
        <taxon>Spiralia</taxon>
        <taxon>Lophotrochozoa</taxon>
        <taxon>Platyhelminthes</taxon>
        <taxon>Monogenea</taxon>
        <taxon>Monopisthocotylea</taxon>
        <taxon>Dactylogyridea</taxon>
        <taxon>Ancyrocephalidae</taxon>
        <taxon>Cichlidogyrus</taxon>
    </lineage>
</organism>
<sequence>MEGTGSKTSSQSSTPNFMVLNLLRESDPPCESSNLSAAFEAIWRNLAKQEKLQDRHEMGSVLMQQLLHLRHFAQASDAGHKRRHGSEDEHSDSDHKSDTETESKANDSGPQKKQRKARTAFTDHQLSELECSFERQKYLSVQDRMELAARLNLSDMQVKTWYQNRRTKWKRQTAVGLELLAEAGNFAAVQRILQTNSYWAYHPVAQSLMSDMENMAAKSYQYPKNSPSNVSGSTSGTNEELDRSPEESPKRLDPQLLAKAMALLNEAPPDTAKLLKGLSDRNLL</sequence>
<feature type="region of interest" description="Disordered" evidence="7">
    <location>
        <begin position="221"/>
        <end position="256"/>
    </location>
</feature>
<evidence type="ECO:0000256" key="2">
    <source>
        <dbReference type="ARBA" id="ARBA00023125"/>
    </source>
</evidence>
<keyword evidence="4 5" id="KW-0539">Nucleus</keyword>
<dbReference type="GO" id="GO:0003677">
    <property type="term" value="F:DNA binding"/>
    <property type="evidence" value="ECO:0007669"/>
    <property type="project" value="UniProtKB-UniRule"/>
</dbReference>
<dbReference type="PANTHER" id="PTHR24333">
    <property type="entry name" value="HOMEO BOX HB9 LIKE A-RELATED"/>
    <property type="match status" value="1"/>
</dbReference>
<dbReference type="InterPro" id="IPR009057">
    <property type="entry name" value="Homeodomain-like_sf"/>
</dbReference>
<dbReference type="GO" id="GO:0005634">
    <property type="term" value="C:nucleus"/>
    <property type="evidence" value="ECO:0007669"/>
    <property type="project" value="UniProtKB-SubCell"/>
</dbReference>
<dbReference type="PANTHER" id="PTHR24333:SF5">
    <property type="entry name" value="VENT HOMEOBOX"/>
    <property type="match status" value="1"/>
</dbReference>
<keyword evidence="2 5" id="KW-0238">DNA-binding</keyword>
<feature type="DNA-binding region" description="Homeobox" evidence="5">
    <location>
        <begin position="114"/>
        <end position="173"/>
    </location>
</feature>
<evidence type="ECO:0000256" key="1">
    <source>
        <dbReference type="ARBA" id="ARBA00004123"/>
    </source>
</evidence>
<dbReference type="PROSITE" id="PS50071">
    <property type="entry name" value="HOMEOBOX_2"/>
    <property type="match status" value="1"/>
</dbReference>
<keyword evidence="10" id="KW-1185">Reference proteome</keyword>
<comment type="subcellular location">
    <subcellularLocation>
        <location evidence="1 5 6">Nucleus</location>
    </subcellularLocation>
</comment>
<dbReference type="PROSITE" id="PS00027">
    <property type="entry name" value="HOMEOBOX_1"/>
    <property type="match status" value="1"/>
</dbReference>
<dbReference type="AlphaFoldDB" id="A0ABD2PLY9"/>
<name>A0ABD2PLY9_9PLAT</name>
<accession>A0ABD2PLY9</accession>
<dbReference type="CDD" id="cd00086">
    <property type="entry name" value="homeodomain"/>
    <property type="match status" value="1"/>
</dbReference>
<dbReference type="EMBL" id="JBJKFK010005390">
    <property type="protein sequence ID" value="KAL3308344.1"/>
    <property type="molecule type" value="Genomic_DNA"/>
</dbReference>
<keyword evidence="3 5" id="KW-0371">Homeobox</keyword>
<dbReference type="InterPro" id="IPR020479">
    <property type="entry name" value="HD_metazoa"/>
</dbReference>
<evidence type="ECO:0000256" key="5">
    <source>
        <dbReference type="PROSITE-ProRule" id="PRU00108"/>
    </source>
</evidence>
<feature type="region of interest" description="Disordered" evidence="7">
    <location>
        <begin position="75"/>
        <end position="121"/>
    </location>
</feature>
<evidence type="ECO:0000256" key="3">
    <source>
        <dbReference type="ARBA" id="ARBA00023155"/>
    </source>
</evidence>
<dbReference type="PRINTS" id="PR00024">
    <property type="entry name" value="HOMEOBOX"/>
</dbReference>
<dbReference type="Gene3D" id="1.10.10.60">
    <property type="entry name" value="Homeodomain-like"/>
    <property type="match status" value="1"/>
</dbReference>
<dbReference type="InterPro" id="IPR001356">
    <property type="entry name" value="HD"/>
</dbReference>
<feature type="domain" description="Homeobox" evidence="8">
    <location>
        <begin position="112"/>
        <end position="172"/>
    </location>
</feature>
<evidence type="ECO:0000313" key="9">
    <source>
        <dbReference type="EMBL" id="KAL3308344.1"/>
    </source>
</evidence>
<evidence type="ECO:0000256" key="4">
    <source>
        <dbReference type="ARBA" id="ARBA00023242"/>
    </source>
</evidence>
<feature type="compositionally biased region" description="Basic and acidic residues" evidence="7">
    <location>
        <begin position="85"/>
        <end position="105"/>
    </location>
</feature>
<evidence type="ECO:0000259" key="8">
    <source>
        <dbReference type="PROSITE" id="PS50071"/>
    </source>
</evidence>